<dbReference type="RefSeq" id="WP_111981732.1">
    <property type="nucleotide sequence ID" value="NZ_NFZS01000001.1"/>
</dbReference>
<organism evidence="3 4">
    <name type="scientific">Dyella jiangningensis</name>
    <dbReference type="NCBI Taxonomy" id="1379159"/>
    <lineage>
        <taxon>Bacteria</taxon>
        <taxon>Pseudomonadati</taxon>
        <taxon>Pseudomonadota</taxon>
        <taxon>Gammaproteobacteria</taxon>
        <taxon>Lysobacterales</taxon>
        <taxon>Rhodanobacteraceae</taxon>
        <taxon>Dyella</taxon>
    </lineage>
</organism>
<name>A0A328P5R6_9GAMM</name>
<dbReference type="SUPFAM" id="SSF46785">
    <property type="entry name" value="Winged helix' DNA-binding domain"/>
    <property type="match status" value="1"/>
</dbReference>
<accession>A0A328P5R6</accession>
<dbReference type="Gene3D" id="1.10.10.10">
    <property type="entry name" value="Winged helix-like DNA-binding domain superfamily/Winged helix DNA-binding domain"/>
    <property type="match status" value="1"/>
</dbReference>
<reference evidence="3 4" key="1">
    <citation type="journal article" date="2018" name="Genet. Mol. Biol.">
        <title>The genome sequence of Dyella jiangningensis FCAV SCS01 from a lignocellulose-decomposing microbial consortium metagenome reveals potential for biotechnological applications.</title>
        <authorList>
            <person name="Desiderato J.G."/>
            <person name="Alvarenga D.O."/>
            <person name="Constancio M.T.L."/>
            <person name="Alves L.M.C."/>
            <person name="Varani A.M."/>
        </authorList>
    </citation>
    <scope>NUCLEOTIDE SEQUENCE [LARGE SCALE GENOMIC DNA]</scope>
    <source>
        <strain evidence="3 4">FCAV SCS01</strain>
    </source>
</reference>
<dbReference type="InterPro" id="IPR005149">
    <property type="entry name" value="Tscrpt_reg_PadR_N"/>
</dbReference>
<dbReference type="InterPro" id="IPR036390">
    <property type="entry name" value="WH_DNA-bd_sf"/>
</dbReference>
<dbReference type="PANTHER" id="PTHR43252:SF7">
    <property type="entry name" value="TRANSCRIPTIONAL REGULATOR YQJI"/>
    <property type="match status" value="1"/>
</dbReference>
<feature type="region of interest" description="Disordered" evidence="1">
    <location>
        <begin position="1"/>
        <end position="21"/>
    </location>
</feature>
<dbReference type="Proteomes" id="UP000248926">
    <property type="component" value="Unassembled WGS sequence"/>
</dbReference>
<dbReference type="EMBL" id="NFZS01000001">
    <property type="protein sequence ID" value="RAO77608.1"/>
    <property type="molecule type" value="Genomic_DNA"/>
</dbReference>
<evidence type="ECO:0000313" key="4">
    <source>
        <dbReference type="Proteomes" id="UP000248926"/>
    </source>
</evidence>
<feature type="domain" description="Transcription regulator PadR N-terminal" evidence="2">
    <location>
        <begin position="34"/>
        <end position="103"/>
    </location>
</feature>
<evidence type="ECO:0000256" key="1">
    <source>
        <dbReference type="SAM" id="MobiDB-lite"/>
    </source>
</evidence>
<evidence type="ECO:0000259" key="2">
    <source>
        <dbReference type="Pfam" id="PF03551"/>
    </source>
</evidence>
<comment type="caution">
    <text evidence="3">The sequence shown here is derived from an EMBL/GenBank/DDBJ whole genome shotgun (WGS) entry which is preliminary data.</text>
</comment>
<sequence>MHDPSRRAKAALRGDPDRSSGQRLLGHGDLKLLLLALLEQQPGHGYELIHRIADMFHGHYAPSPGAIYPTLTMLEELGLLQVDQEHGGRKLYTVTAQGRRFLADHHDAVDAMTLRTRHAVRIAAKMALPPAVRHAMHAVKHALMARGTAWNASEAKRVAALLEHAASEIAAEPDD</sequence>
<dbReference type="PANTHER" id="PTHR43252">
    <property type="entry name" value="TRANSCRIPTIONAL REGULATOR YQJI"/>
    <property type="match status" value="1"/>
</dbReference>
<evidence type="ECO:0000313" key="3">
    <source>
        <dbReference type="EMBL" id="RAO77608.1"/>
    </source>
</evidence>
<gene>
    <name evidence="3" type="ORF">CA260_07000</name>
</gene>
<dbReference type="OrthoDB" id="9814826at2"/>
<dbReference type="AlphaFoldDB" id="A0A328P5R6"/>
<protein>
    <recommendedName>
        <fullName evidence="2">Transcription regulator PadR N-terminal domain-containing protein</fullName>
    </recommendedName>
</protein>
<proteinExistence type="predicted"/>
<dbReference type="Pfam" id="PF03551">
    <property type="entry name" value="PadR"/>
    <property type="match status" value="1"/>
</dbReference>
<dbReference type="InterPro" id="IPR036388">
    <property type="entry name" value="WH-like_DNA-bd_sf"/>
</dbReference>
<keyword evidence="4" id="KW-1185">Reference proteome</keyword>